<evidence type="ECO:0000313" key="4">
    <source>
        <dbReference type="Proteomes" id="UP001149140"/>
    </source>
</evidence>
<proteinExistence type="predicted"/>
<dbReference type="Proteomes" id="UP001149140">
    <property type="component" value="Unassembled WGS sequence"/>
</dbReference>
<dbReference type="EMBL" id="JAPDOD010000029">
    <property type="protein sequence ID" value="MDA0164007.1"/>
    <property type="molecule type" value="Genomic_DNA"/>
</dbReference>
<comment type="caution">
    <text evidence="3">The sequence shown here is derived from an EMBL/GenBank/DDBJ whole genome shotgun (WGS) entry which is preliminary data.</text>
</comment>
<dbReference type="AlphaFoldDB" id="A0A9X3MWY9"/>
<protein>
    <recommendedName>
        <fullName evidence="5">CARDB domain-containing protein</fullName>
    </recommendedName>
</protein>
<sequence length="547" mass="56367">MARRGVLTGIVAFAAMTAPAQATIRQGTASDPTGDATGGAGYDITSVFARSDDAAGGVGVAIQTVAPLPSGAWYVGAVGTRNGALCDAPIVVFIAQPSTGKVLWSRDGGTGHTGGLTVDGTTAVITATGDPSLNVPLNCALGYTATQADLDTARDRNDTLLDLAEQAPPAATPTPTASPAPTVAPPAPPPAPTKATTPPVAVPKSAKLTISLDGAPATIKRNKTMTLRLKLANDGSKKSSAVTLSFGKARGLSGVSKAKKLSAFKPAQKRTYKLKVKLTKAARASTTLKVTAKAGKLKASSALVLRIGTAKQAVPQPRPEVKKSPIAGTFWWRNVSHVDYAWDNRALYFVDGGAVYSGFPKGGLPATCTTPVAEPDDEVDTREGCLPYTFDEKTGAVTIGDKAGTFANGRLTIDGNAYTPLVIPPAGTRLTINEQKHASFQGYCGFITGCTTSQEYLTLTPDGQFVLSRSTLSTIGDPGVGPYTAAGSYPPDQHGTYDVQPGGKIVLSFADGTVRAETFAYDTKDGAASPMGEGVFIGEDNYDPEPT</sequence>
<evidence type="ECO:0000256" key="2">
    <source>
        <dbReference type="SAM" id="SignalP"/>
    </source>
</evidence>
<accession>A0A9X3MWY9</accession>
<feature type="chain" id="PRO_5040735034" description="CARDB domain-containing protein" evidence="2">
    <location>
        <begin position="23"/>
        <end position="547"/>
    </location>
</feature>
<keyword evidence="2" id="KW-0732">Signal</keyword>
<feature type="region of interest" description="Disordered" evidence="1">
    <location>
        <begin position="168"/>
        <end position="200"/>
    </location>
</feature>
<feature type="signal peptide" evidence="2">
    <location>
        <begin position="1"/>
        <end position="22"/>
    </location>
</feature>
<keyword evidence="4" id="KW-1185">Reference proteome</keyword>
<name>A0A9X3MWY9_9ACTN</name>
<feature type="compositionally biased region" description="Pro residues" evidence="1">
    <location>
        <begin position="170"/>
        <end position="192"/>
    </location>
</feature>
<evidence type="ECO:0008006" key="5">
    <source>
        <dbReference type="Google" id="ProtNLM"/>
    </source>
</evidence>
<organism evidence="3 4">
    <name type="scientific">Solirubrobacter ginsenosidimutans</name>
    <dbReference type="NCBI Taxonomy" id="490573"/>
    <lineage>
        <taxon>Bacteria</taxon>
        <taxon>Bacillati</taxon>
        <taxon>Actinomycetota</taxon>
        <taxon>Thermoleophilia</taxon>
        <taxon>Solirubrobacterales</taxon>
        <taxon>Solirubrobacteraceae</taxon>
        <taxon>Solirubrobacter</taxon>
    </lineage>
</organism>
<gene>
    <name evidence="3" type="ORF">OM076_27290</name>
</gene>
<evidence type="ECO:0000313" key="3">
    <source>
        <dbReference type="EMBL" id="MDA0164007.1"/>
    </source>
</evidence>
<evidence type="ECO:0000256" key="1">
    <source>
        <dbReference type="SAM" id="MobiDB-lite"/>
    </source>
</evidence>
<reference evidence="3" key="1">
    <citation type="submission" date="2022-10" db="EMBL/GenBank/DDBJ databases">
        <title>The WGS of Solirubrobacter ginsenosidimutans DSM 21036.</title>
        <authorList>
            <person name="Jiang Z."/>
        </authorList>
    </citation>
    <scope>NUCLEOTIDE SEQUENCE</scope>
    <source>
        <strain evidence="3">DSM 21036</strain>
    </source>
</reference>